<dbReference type="Proteomes" id="UP000767446">
    <property type="component" value="Unassembled WGS sequence"/>
</dbReference>
<sequence length="131" mass="15013">MVQSDYVKILTEIKPKPIRSEVEKKHFLELLNDLMSIDEDKLTEEQANLLELLALLIEDYEKKNYQLPQKATPNDILKELMACNGLQQKDLLDIFGSKGIISEVINNKRSISKQQAKALGRRFNVSPALFI</sequence>
<organism evidence="2 3">
    <name type="scientific">Gomphosphaeria aponina SAG 52.96 = DSM 107014</name>
    <dbReference type="NCBI Taxonomy" id="1521640"/>
    <lineage>
        <taxon>Bacteria</taxon>
        <taxon>Bacillati</taxon>
        <taxon>Cyanobacteriota</taxon>
        <taxon>Cyanophyceae</taxon>
        <taxon>Oscillatoriophycideae</taxon>
        <taxon>Chroococcales</taxon>
        <taxon>Gomphosphaeriaceae</taxon>
        <taxon>Gomphosphaeria</taxon>
    </lineage>
</organism>
<dbReference type="InterPro" id="IPR010982">
    <property type="entry name" value="Lambda_DNA-bd_dom_sf"/>
</dbReference>
<name>A0A941GTP4_9CHRO</name>
<accession>A0A941GTP4</accession>
<dbReference type="AlphaFoldDB" id="A0A941GTP4"/>
<dbReference type="Gene3D" id="1.10.260.40">
    <property type="entry name" value="lambda repressor-like DNA-binding domains"/>
    <property type="match status" value="1"/>
</dbReference>
<evidence type="ECO:0000313" key="2">
    <source>
        <dbReference type="EMBL" id="MBR8828017.1"/>
    </source>
</evidence>
<evidence type="ECO:0000313" key="3">
    <source>
        <dbReference type="Proteomes" id="UP000767446"/>
    </source>
</evidence>
<feature type="domain" description="HTH cro/C1-type" evidence="1">
    <location>
        <begin position="77"/>
        <end position="130"/>
    </location>
</feature>
<dbReference type="InterPro" id="IPR039060">
    <property type="entry name" value="Antitox_HigA"/>
</dbReference>
<dbReference type="InterPro" id="IPR001387">
    <property type="entry name" value="Cro/C1-type_HTH"/>
</dbReference>
<dbReference type="PANTHER" id="PTHR40455:SF1">
    <property type="entry name" value="ANTITOXIN HIGA"/>
    <property type="match status" value="1"/>
</dbReference>
<protein>
    <submittedName>
        <fullName evidence="2">Transcriptional regulator</fullName>
    </submittedName>
</protein>
<gene>
    <name evidence="2" type="ORF">DSM107014_08970</name>
</gene>
<reference evidence="2" key="1">
    <citation type="submission" date="2021-02" db="EMBL/GenBank/DDBJ databases">
        <title>Metagenome analyses of Stigonema ocellatum DSM 106950, Chlorogloea purpurea SAG 13.99 and Gomphosphaeria aponina DSM 107014.</title>
        <authorList>
            <person name="Marter P."/>
            <person name="Huang S."/>
        </authorList>
    </citation>
    <scope>NUCLEOTIDE SEQUENCE</scope>
    <source>
        <strain evidence="2">JP213</strain>
    </source>
</reference>
<dbReference type="GO" id="GO:0006355">
    <property type="term" value="P:regulation of DNA-templated transcription"/>
    <property type="evidence" value="ECO:0007669"/>
    <property type="project" value="InterPro"/>
</dbReference>
<dbReference type="PROSITE" id="PS50943">
    <property type="entry name" value="HTH_CROC1"/>
    <property type="match status" value="1"/>
</dbReference>
<comment type="caution">
    <text evidence="2">The sequence shown here is derived from an EMBL/GenBank/DDBJ whole genome shotgun (WGS) entry which is preliminary data.</text>
</comment>
<dbReference type="GO" id="GO:0001046">
    <property type="term" value="F:core promoter sequence-specific DNA binding"/>
    <property type="evidence" value="ECO:0007669"/>
    <property type="project" value="TreeGrafter"/>
</dbReference>
<evidence type="ECO:0000259" key="1">
    <source>
        <dbReference type="PROSITE" id="PS50943"/>
    </source>
</evidence>
<dbReference type="SUPFAM" id="SSF47413">
    <property type="entry name" value="lambda repressor-like DNA-binding domains"/>
    <property type="match status" value="1"/>
</dbReference>
<dbReference type="EMBL" id="JADQBC010000051">
    <property type="protein sequence ID" value="MBR8828017.1"/>
    <property type="molecule type" value="Genomic_DNA"/>
</dbReference>
<dbReference type="PANTHER" id="PTHR40455">
    <property type="entry name" value="ANTITOXIN HIGA"/>
    <property type="match status" value="1"/>
</dbReference>
<proteinExistence type="predicted"/>